<reference evidence="2" key="1">
    <citation type="submission" date="2019-12" db="EMBL/GenBank/DDBJ databases">
        <title>An insight into the sialome of adult female Ixodes ricinus ticks feeding for 6 days.</title>
        <authorList>
            <person name="Perner J."/>
            <person name="Ribeiro J.M.C."/>
        </authorList>
    </citation>
    <scope>NUCLEOTIDE SEQUENCE</scope>
    <source>
        <strain evidence="2">Semi-engorged</strain>
        <tissue evidence="2">Salivary glands</tissue>
    </source>
</reference>
<keyword evidence="1" id="KW-0732">Signal</keyword>
<feature type="chain" id="PRO_5025450995" evidence="1">
    <location>
        <begin position="21"/>
        <end position="80"/>
    </location>
</feature>
<organism evidence="2">
    <name type="scientific">Ixodes ricinus</name>
    <name type="common">Common tick</name>
    <name type="synonym">Acarus ricinus</name>
    <dbReference type="NCBI Taxonomy" id="34613"/>
    <lineage>
        <taxon>Eukaryota</taxon>
        <taxon>Metazoa</taxon>
        <taxon>Ecdysozoa</taxon>
        <taxon>Arthropoda</taxon>
        <taxon>Chelicerata</taxon>
        <taxon>Arachnida</taxon>
        <taxon>Acari</taxon>
        <taxon>Parasitiformes</taxon>
        <taxon>Ixodida</taxon>
        <taxon>Ixodoidea</taxon>
        <taxon>Ixodidae</taxon>
        <taxon>Ixodinae</taxon>
        <taxon>Ixodes</taxon>
    </lineage>
</organism>
<dbReference type="AlphaFoldDB" id="A0A6B0U6H6"/>
<evidence type="ECO:0000256" key="1">
    <source>
        <dbReference type="SAM" id="SignalP"/>
    </source>
</evidence>
<sequence>MNQAALHFLCLLNGPAELAAWRHAQLSSQVCRHAQQQDVHDSLDEAILLDGAHHLFHVHALRLLQDQFLIERQDVNPALA</sequence>
<protein>
    <submittedName>
        <fullName evidence="2">Putative secreted protein</fullName>
    </submittedName>
</protein>
<dbReference type="EMBL" id="GIFC01002197">
    <property type="protein sequence ID" value="MXU84280.1"/>
    <property type="molecule type" value="Transcribed_RNA"/>
</dbReference>
<name>A0A6B0U6H6_IXORI</name>
<evidence type="ECO:0000313" key="2">
    <source>
        <dbReference type="EMBL" id="MXU84280.1"/>
    </source>
</evidence>
<proteinExistence type="predicted"/>
<feature type="signal peptide" evidence="1">
    <location>
        <begin position="1"/>
        <end position="20"/>
    </location>
</feature>
<accession>A0A6B0U6H6</accession>